<dbReference type="SUPFAM" id="SSF55729">
    <property type="entry name" value="Acyl-CoA N-acyltransferases (Nat)"/>
    <property type="match status" value="1"/>
</dbReference>
<dbReference type="OrthoDB" id="162775at2"/>
<gene>
    <name evidence="2" type="ORF">CKF48_05120</name>
</gene>
<evidence type="ECO:0000259" key="1">
    <source>
        <dbReference type="PROSITE" id="PS51186"/>
    </source>
</evidence>
<evidence type="ECO:0000313" key="2">
    <source>
        <dbReference type="EMBL" id="ASV66753.1"/>
    </source>
</evidence>
<dbReference type="InterPro" id="IPR000182">
    <property type="entry name" value="GNAT_dom"/>
</dbReference>
<dbReference type="Gene3D" id="3.40.630.30">
    <property type="match status" value="1"/>
</dbReference>
<reference evidence="2 3" key="1">
    <citation type="submission" date="2017-08" db="EMBL/GenBank/DDBJ databases">
        <title>Complete Genome Sequence of Bacillus kochii Oregon-R-modENCODE STRAIN BDGP4, isolated from Drosophila melanogaster gut.</title>
        <authorList>
            <person name="Wan K.H."/>
            <person name="Yu C."/>
            <person name="Park S."/>
            <person name="Hammonds A.S."/>
            <person name="Booth B.W."/>
            <person name="Celniker S.E."/>
        </authorList>
    </citation>
    <scope>NUCLEOTIDE SEQUENCE [LARGE SCALE GENOMIC DNA]</scope>
    <source>
        <strain evidence="2 3">BDGP4</strain>
    </source>
</reference>
<dbReference type="EMBL" id="CP022983">
    <property type="protein sequence ID" value="ASV66753.1"/>
    <property type="molecule type" value="Genomic_DNA"/>
</dbReference>
<dbReference type="Pfam" id="PF00583">
    <property type="entry name" value="Acetyltransf_1"/>
    <property type="match status" value="1"/>
</dbReference>
<dbReference type="GO" id="GO:0016747">
    <property type="term" value="F:acyltransferase activity, transferring groups other than amino-acyl groups"/>
    <property type="evidence" value="ECO:0007669"/>
    <property type="project" value="InterPro"/>
</dbReference>
<sequence length="148" mass="17389">MKLKLVNEDKKRYIDLLLLADEQENMIDQYLERGDLYIFEEKQKLIGVCVVTKENEDIYEIKNMAVAPHLKRKGYGKKMIQLVEDIYKGRARKLQVGTGDSPLTIPFYQACGFHISHQIDDFFVKHYDRPIYEGGKQLIHMVILQKQL</sequence>
<name>A0A248TF10_9BACI</name>
<proteinExistence type="predicted"/>
<accession>A0A248TF10</accession>
<feature type="domain" description="N-acetyltransferase" evidence="1">
    <location>
        <begin position="1"/>
        <end position="148"/>
    </location>
</feature>
<protein>
    <submittedName>
        <fullName evidence="2">GNAT family N-acetyltransferase</fullName>
    </submittedName>
</protein>
<keyword evidence="3" id="KW-1185">Reference proteome</keyword>
<dbReference type="RefSeq" id="WP_095370328.1">
    <property type="nucleotide sequence ID" value="NZ_CP022983.1"/>
</dbReference>
<dbReference type="CDD" id="cd04301">
    <property type="entry name" value="NAT_SF"/>
    <property type="match status" value="1"/>
</dbReference>
<keyword evidence="2" id="KW-0808">Transferase</keyword>
<organism evidence="2 3">
    <name type="scientific">Cytobacillus kochii</name>
    <dbReference type="NCBI Taxonomy" id="859143"/>
    <lineage>
        <taxon>Bacteria</taxon>
        <taxon>Bacillati</taxon>
        <taxon>Bacillota</taxon>
        <taxon>Bacilli</taxon>
        <taxon>Bacillales</taxon>
        <taxon>Bacillaceae</taxon>
        <taxon>Cytobacillus</taxon>
    </lineage>
</organism>
<evidence type="ECO:0000313" key="3">
    <source>
        <dbReference type="Proteomes" id="UP000215137"/>
    </source>
</evidence>
<dbReference type="InterPro" id="IPR016181">
    <property type="entry name" value="Acyl_CoA_acyltransferase"/>
</dbReference>
<dbReference type="KEGG" id="bko:CKF48_05120"/>
<dbReference type="Proteomes" id="UP000215137">
    <property type="component" value="Chromosome"/>
</dbReference>
<dbReference type="AlphaFoldDB" id="A0A248TF10"/>
<dbReference type="PROSITE" id="PS51186">
    <property type="entry name" value="GNAT"/>
    <property type="match status" value="1"/>
</dbReference>